<name>A0A2T3AZJ2_AMORE</name>
<gene>
    <name evidence="2" type="ORF">M430DRAFT_59039</name>
</gene>
<feature type="compositionally biased region" description="Basic and acidic residues" evidence="1">
    <location>
        <begin position="37"/>
        <end position="71"/>
    </location>
</feature>
<organism evidence="2 3">
    <name type="scientific">Amorphotheca resinae ATCC 22711</name>
    <dbReference type="NCBI Taxonomy" id="857342"/>
    <lineage>
        <taxon>Eukaryota</taxon>
        <taxon>Fungi</taxon>
        <taxon>Dikarya</taxon>
        <taxon>Ascomycota</taxon>
        <taxon>Pezizomycotina</taxon>
        <taxon>Leotiomycetes</taxon>
        <taxon>Helotiales</taxon>
        <taxon>Amorphothecaceae</taxon>
        <taxon>Amorphotheca</taxon>
    </lineage>
</organism>
<dbReference type="InParanoid" id="A0A2T3AZJ2"/>
<dbReference type="RefSeq" id="XP_024720088.1">
    <property type="nucleotide sequence ID" value="XM_024868773.1"/>
</dbReference>
<proteinExistence type="predicted"/>
<dbReference type="GeneID" id="36576854"/>
<sequence>MPSTTYTHKVHPRSMKVGNIRSRAQHGWSKLATAGNDIREKRLDEDRDGHKQEKLDRAKERQEKSDRLREGPEEEMWEEELVEGDASDNDMYTENLSEVDFYEGKVDREEESCDEMYWQDIYRDDVDEDGTSKKESAK</sequence>
<dbReference type="Proteomes" id="UP000241818">
    <property type="component" value="Unassembled WGS sequence"/>
</dbReference>
<accession>A0A2T3AZJ2</accession>
<evidence type="ECO:0000313" key="2">
    <source>
        <dbReference type="EMBL" id="PSS16580.1"/>
    </source>
</evidence>
<dbReference type="EMBL" id="KZ679012">
    <property type="protein sequence ID" value="PSS16580.1"/>
    <property type="molecule type" value="Genomic_DNA"/>
</dbReference>
<feature type="compositionally biased region" description="Acidic residues" evidence="1">
    <location>
        <begin position="72"/>
        <end position="88"/>
    </location>
</feature>
<evidence type="ECO:0000256" key="1">
    <source>
        <dbReference type="SAM" id="MobiDB-lite"/>
    </source>
</evidence>
<protein>
    <submittedName>
        <fullName evidence="2">Uncharacterized protein</fullName>
    </submittedName>
</protein>
<feature type="region of interest" description="Disordered" evidence="1">
    <location>
        <begin position="1"/>
        <end position="91"/>
    </location>
</feature>
<reference evidence="2 3" key="1">
    <citation type="journal article" date="2018" name="New Phytol.">
        <title>Comparative genomics and transcriptomics depict ericoid mycorrhizal fungi as versatile saprotrophs and plant mutualists.</title>
        <authorList>
            <person name="Martino E."/>
            <person name="Morin E."/>
            <person name="Grelet G.A."/>
            <person name="Kuo A."/>
            <person name="Kohler A."/>
            <person name="Daghino S."/>
            <person name="Barry K.W."/>
            <person name="Cichocki N."/>
            <person name="Clum A."/>
            <person name="Dockter R.B."/>
            <person name="Hainaut M."/>
            <person name="Kuo R.C."/>
            <person name="LaButti K."/>
            <person name="Lindahl B.D."/>
            <person name="Lindquist E.A."/>
            <person name="Lipzen A."/>
            <person name="Khouja H.R."/>
            <person name="Magnuson J."/>
            <person name="Murat C."/>
            <person name="Ohm R.A."/>
            <person name="Singer S.W."/>
            <person name="Spatafora J.W."/>
            <person name="Wang M."/>
            <person name="Veneault-Fourrey C."/>
            <person name="Henrissat B."/>
            <person name="Grigoriev I.V."/>
            <person name="Martin F.M."/>
            <person name="Perotto S."/>
        </authorList>
    </citation>
    <scope>NUCLEOTIDE SEQUENCE [LARGE SCALE GENOMIC DNA]</scope>
    <source>
        <strain evidence="2 3">ATCC 22711</strain>
    </source>
</reference>
<keyword evidence="3" id="KW-1185">Reference proteome</keyword>
<evidence type="ECO:0000313" key="3">
    <source>
        <dbReference type="Proteomes" id="UP000241818"/>
    </source>
</evidence>
<dbReference type="AlphaFoldDB" id="A0A2T3AZJ2"/>